<dbReference type="EMBL" id="CAJVPS010002662">
    <property type="protein sequence ID" value="CAG8573571.1"/>
    <property type="molecule type" value="Genomic_DNA"/>
</dbReference>
<dbReference type="AlphaFoldDB" id="A0A9N9BSA8"/>
<accession>A0A9N9BSA8</accession>
<keyword evidence="3" id="KW-1185">Reference proteome</keyword>
<dbReference type="Proteomes" id="UP000789508">
    <property type="component" value="Unassembled WGS sequence"/>
</dbReference>
<organism evidence="2 3">
    <name type="scientific">Ambispora leptoticha</name>
    <dbReference type="NCBI Taxonomy" id="144679"/>
    <lineage>
        <taxon>Eukaryota</taxon>
        <taxon>Fungi</taxon>
        <taxon>Fungi incertae sedis</taxon>
        <taxon>Mucoromycota</taxon>
        <taxon>Glomeromycotina</taxon>
        <taxon>Glomeromycetes</taxon>
        <taxon>Archaeosporales</taxon>
        <taxon>Ambisporaceae</taxon>
        <taxon>Ambispora</taxon>
    </lineage>
</organism>
<reference evidence="2" key="1">
    <citation type="submission" date="2021-06" db="EMBL/GenBank/DDBJ databases">
        <authorList>
            <person name="Kallberg Y."/>
            <person name="Tangrot J."/>
            <person name="Rosling A."/>
        </authorList>
    </citation>
    <scope>NUCLEOTIDE SEQUENCE</scope>
    <source>
        <strain evidence="2">FL130A</strain>
    </source>
</reference>
<evidence type="ECO:0000256" key="1">
    <source>
        <dbReference type="SAM" id="MobiDB-lite"/>
    </source>
</evidence>
<sequence>ITTSTTIDNTPPPTLITDEGNPMDDTFNEINPLDQLPFLFWNDDINNRASTVITTSTNIDPSINTDAGNPIDDTFNQIMSLKQLPFLAEYDDINNRTSTVITTSKTIDKPHSSTINVDAGISIDDTFNSLDQFPFLFGNDDDINSFDESFISDHYN</sequence>
<feature type="non-terminal residue" evidence="2">
    <location>
        <position position="1"/>
    </location>
</feature>
<protein>
    <submittedName>
        <fullName evidence="2">391_t:CDS:1</fullName>
    </submittedName>
</protein>
<gene>
    <name evidence="2" type="ORF">ALEPTO_LOCUS6928</name>
</gene>
<evidence type="ECO:0000313" key="3">
    <source>
        <dbReference type="Proteomes" id="UP000789508"/>
    </source>
</evidence>
<evidence type="ECO:0000313" key="2">
    <source>
        <dbReference type="EMBL" id="CAG8573571.1"/>
    </source>
</evidence>
<comment type="caution">
    <text evidence="2">The sequence shown here is derived from an EMBL/GenBank/DDBJ whole genome shotgun (WGS) entry which is preliminary data.</text>
</comment>
<name>A0A9N9BSA8_9GLOM</name>
<feature type="region of interest" description="Disordered" evidence="1">
    <location>
        <begin position="1"/>
        <end position="22"/>
    </location>
</feature>
<proteinExistence type="predicted"/>